<dbReference type="EMBL" id="FODV01000011">
    <property type="protein sequence ID" value="SEP03208.1"/>
    <property type="molecule type" value="Genomic_DNA"/>
</dbReference>
<evidence type="ECO:0000313" key="6">
    <source>
        <dbReference type="Proteomes" id="UP000199126"/>
    </source>
</evidence>
<dbReference type="GO" id="GO:0009055">
    <property type="term" value="F:electron transfer activity"/>
    <property type="evidence" value="ECO:0007669"/>
    <property type="project" value="InterPro"/>
</dbReference>
<evidence type="ECO:0000256" key="1">
    <source>
        <dbReference type="ARBA" id="ARBA00022723"/>
    </source>
</evidence>
<feature type="compositionally biased region" description="Low complexity" evidence="3">
    <location>
        <begin position="48"/>
        <end position="94"/>
    </location>
</feature>
<dbReference type="InterPro" id="IPR008972">
    <property type="entry name" value="Cupredoxin"/>
</dbReference>
<dbReference type="OrthoDB" id="288018at2157"/>
<sequence>MSRNKSSRRTVLQKTVAALSCTVGLAGCADGGSDSTATEEGEGGTTEGGTRSTTGESATTGERTTTSSETSTETQESTETSSSTETGTGTSTASSEADILLGGMVKAWVGQKPTRVDGQNNPTLQLTAGTEYTLIWGNLDGAEHELIIEDANGEELAATESASQQGATRSITFTASQKMAEYYCEYHPQSMRGTIEVSEE</sequence>
<keyword evidence="1" id="KW-0479">Metal-binding</keyword>
<evidence type="ECO:0000256" key="3">
    <source>
        <dbReference type="SAM" id="MobiDB-lite"/>
    </source>
</evidence>
<dbReference type="GO" id="GO:0005507">
    <property type="term" value="F:copper ion binding"/>
    <property type="evidence" value="ECO:0007669"/>
    <property type="project" value="InterPro"/>
</dbReference>
<dbReference type="AlphaFoldDB" id="A0A1H8UKS6"/>
<dbReference type="RefSeq" id="WP_139246676.1">
    <property type="nucleotide sequence ID" value="NZ_FODV01000011.1"/>
</dbReference>
<protein>
    <submittedName>
        <fullName evidence="5">Copper binding protein, plastocyanin/azurin family</fullName>
    </submittedName>
</protein>
<dbReference type="PROSITE" id="PS51257">
    <property type="entry name" value="PROKAR_LIPOPROTEIN"/>
    <property type="match status" value="1"/>
</dbReference>
<dbReference type="SUPFAM" id="SSF49503">
    <property type="entry name" value="Cupredoxins"/>
    <property type="match status" value="1"/>
</dbReference>
<dbReference type="InterPro" id="IPR000923">
    <property type="entry name" value="BlueCu_1"/>
</dbReference>
<proteinExistence type="predicted"/>
<dbReference type="Proteomes" id="UP000199126">
    <property type="component" value="Unassembled WGS sequence"/>
</dbReference>
<accession>A0A1H8UKS6</accession>
<feature type="region of interest" description="Disordered" evidence="3">
    <location>
        <begin position="25"/>
        <end position="94"/>
    </location>
</feature>
<keyword evidence="2" id="KW-0186">Copper</keyword>
<name>A0A1H8UKS6_9EURY</name>
<organism evidence="5 6">
    <name type="scientific">Halogranum amylolyticum</name>
    <dbReference type="NCBI Taxonomy" id="660520"/>
    <lineage>
        <taxon>Archaea</taxon>
        <taxon>Methanobacteriati</taxon>
        <taxon>Methanobacteriota</taxon>
        <taxon>Stenosarchaea group</taxon>
        <taxon>Halobacteria</taxon>
        <taxon>Halobacteriales</taxon>
        <taxon>Haloferacaceae</taxon>
    </lineage>
</organism>
<evidence type="ECO:0000259" key="4">
    <source>
        <dbReference type="Pfam" id="PF00127"/>
    </source>
</evidence>
<dbReference type="Pfam" id="PF00127">
    <property type="entry name" value="Copper-bind"/>
    <property type="match status" value="1"/>
</dbReference>
<keyword evidence="6" id="KW-1185">Reference proteome</keyword>
<feature type="domain" description="Blue (type 1) copper" evidence="4">
    <location>
        <begin position="125"/>
        <end position="197"/>
    </location>
</feature>
<gene>
    <name evidence="5" type="ORF">SAMN04487948_11175</name>
</gene>
<dbReference type="Gene3D" id="2.60.40.420">
    <property type="entry name" value="Cupredoxins - blue copper proteins"/>
    <property type="match status" value="1"/>
</dbReference>
<evidence type="ECO:0000256" key="2">
    <source>
        <dbReference type="ARBA" id="ARBA00023008"/>
    </source>
</evidence>
<reference evidence="6" key="1">
    <citation type="submission" date="2016-10" db="EMBL/GenBank/DDBJ databases">
        <authorList>
            <person name="Varghese N."/>
            <person name="Submissions S."/>
        </authorList>
    </citation>
    <scope>NUCLEOTIDE SEQUENCE [LARGE SCALE GENOMIC DNA]</scope>
    <source>
        <strain evidence="6">CGMCC 1.10121</strain>
    </source>
</reference>
<evidence type="ECO:0000313" key="5">
    <source>
        <dbReference type="EMBL" id="SEP03208.1"/>
    </source>
</evidence>